<evidence type="ECO:0000256" key="2">
    <source>
        <dbReference type="ARBA" id="ARBA00005695"/>
    </source>
</evidence>
<comment type="subcellular location">
    <subcellularLocation>
        <location evidence="1">Periplasm</location>
    </subcellularLocation>
</comment>
<keyword evidence="6" id="KW-1185">Reference proteome</keyword>
<gene>
    <name evidence="5" type="ORF">ACFSC7_16220</name>
</gene>
<evidence type="ECO:0000256" key="3">
    <source>
        <dbReference type="ARBA" id="ARBA00022729"/>
    </source>
</evidence>
<keyword evidence="3" id="KW-0732">Signal</keyword>
<dbReference type="Proteomes" id="UP001597327">
    <property type="component" value="Unassembled WGS sequence"/>
</dbReference>
<dbReference type="PANTHER" id="PTHR30290:SF64">
    <property type="entry name" value="ABC TRANSPORTER PERIPLASMIC BINDING PROTEIN"/>
    <property type="match status" value="1"/>
</dbReference>
<feature type="domain" description="Solute-binding protein family 5" evidence="4">
    <location>
        <begin position="130"/>
        <end position="543"/>
    </location>
</feature>
<name>A0ABW4JY16_9HYPH</name>
<comment type="similarity">
    <text evidence="2">Belongs to the bacterial solute-binding protein 5 family.</text>
</comment>
<organism evidence="5 6">
    <name type="scientific">Roseibium aestuarii</name>
    <dbReference type="NCBI Taxonomy" id="2600299"/>
    <lineage>
        <taxon>Bacteria</taxon>
        <taxon>Pseudomonadati</taxon>
        <taxon>Pseudomonadota</taxon>
        <taxon>Alphaproteobacteria</taxon>
        <taxon>Hyphomicrobiales</taxon>
        <taxon>Stappiaceae</taxon>
        <taxon>Roseibium</taxon>
    </lineage>
</organism>
<dbReference type="Gene3D" id="3.10.105.10">
    <property type="entry name" value="Dipeptide-binding Protein, Domain 3"/>
    <property type="match status" value="1"/>
</dbReference>
<dbReference type="InterPro" id="IPR030678">
    <property type="entry name" value="Peptide/Ni-bd"/>
</dbReference>
<evidence type="ECO:0000259" key="4">
    <source>
        <dbReference type="Pfam" id="PF00496"/>
    </source>
</evidence>
<accession>A0ABW4JY16</accession>
<evidence type="ECO:0000313" key="6">
    <source>
        <dbReference type="Proteomes" id="UP001597327"/>
    </source>
</evidence>
<dbReference type="RefSeq" id="WP_208998884.1">
    <property type="nucleotide sequence ID" value="NZ_JBHUFA010000014.1"/>
</dbReference>
<dbReference type="CDD" id="cd08497">
    <property type="entry name" value="MbnE-like"/>
    <property type="match status" value="1"/>
</dbReference>
<dbReference type="PIRSF" id="PIRSF002741">
    <property type="entry name" value="MppA"/>
    <property type="match status" value="1"/>
</dbReference>
<dbReference type="Gene3D" id="3.40.190.10">
    <property type="entry name" value="Periplasmic binding protein-like II"/>
    <property type="match status" value="1"/>
</dbReference>
<proteinExistence type="inferred from homology"/>
<dbReference type="Pfam" id="PF00496">
    <property type="entry name" value="SBP_bac_5"/>
    <property type="match status" value="1"/>
</dbReference>
<sequence length="641" mass="72015">MAQVHSGRLIARLKRTGDMGAAGLRTLLLAGGLGLGLGLAGPVMAQGAASPEWHHATALTGTPKYGPDVKHFDYVNPDAPKGGRVRLSTSGGFDTFNPVLPKGNPAPGVLLVYENLMTSSLDELDISAMYGQIAEAMRYPDDFSWVEYRINSKARWHDGEPITTDDVIWSFEKSIELSPRDKFYYQNVKSVTSPEAGVVRFEFDTSNNRELPHIVGQLTILPKHWWEGTNAKGETRDIASGLQEAPMGSGPYRVKDFEFNRSVTYERVADYWGADLPANVGTNNFDEIRYDSYRDNDVMLEAFKGDQFDWRTENIAKNWATAYDIDAVKQGRIVLETFPDHGSGIMQAFVPNLRREKFQDPRVREAINLAFDFESLNRTAFFGQYKRINSYFAGTELAHSGLPTGKELEILESVKDLVPADVFTTEYENPVGGSPQAVRSNLRKALKLLQEAGWKLDGKKLVNAKTGEPFTIEYLASDPTAERTVLPLADNLKLIGIELNLRVLDTPQYINRIRSRDFDMATLLWGQSLSPGNEQRNYWGSGSADLEQSQNYAGIKDKGIDALIDRIIFAEDRETLVASTRALDRVLVHHHYVIPQWYLDYDRTARWDRFGHPEKIPEYTPGFPTIWWYDEAKAAKTGAPK</sequence>
<evidence type="ECO:0000313" key="5">
    <source>
        <dbReference type="EMBL" id="MFD1697065.1"/>
    </source>
</evidence>
<dbReference type="EMBL" id="JBHUFA010000014">
    <property type="protein sequence ID" value="MFD1697065.1"/>
    <property type="molecule type" value="Genomic_DNA"/>
</dbReference>
<protein>
    <submittedName>
        <fullName evidence="5">Extracellular solute-binding protein</fullName>
    </submittedName>
</protein>
<dbReference type="SUPFAM" id="SSF53850">
    <property type="entry name" value="Periplasmic binding protein-like II"/>
    <property type="match status" value="1"/>
</dbReference>
<dbReference type="InterPro" id="IPR000914">
    <property type="entry name" value="SBP_5_dom"/>
</dbReference>
<reference evidence="6" key="1">
    <citation type="journal article" date="2019" name="Int. J. Syst. Evol. Microbiol.">
        <title>The Global Catalogue of Microorganisms (GCM) 10K type strain sequencing project: providing services to taxonomists for standard genome sequencing and annotation.</title>
        <authorList>
            <consortium name="The Broad Institute Genomics Platform"/>
            <consortium name="The Broad Institute Genome Sequencing Center for Infectious Disease"/>
            <person name="Wu L."/>
            <person name="Ma J."/>
        </authorList>
    </citation>
    <scope>NUCLEOTIDE SEQUENCE [LARGE SCALE GENOMIC DNA]</scope>
    <source>
        <strain evidence="6">JCM 3369</strain>
    </source>
</reference>
<evidence type="ECO:0000256" key="1">
    <source>
        <dbReference type="ARBA" id="ARBA00004418"/>
    </source>
</evidence>
<dbReference type="PANTHER" id="PTHR30290">
    <property type="entry name" value="PERIPLASMIC BINDING COMPONENT OF ABC TRANSPORTER"/>
    <property type="match status" value="1"/>
</dbReference>
<dbReference type="InterPro" id="IPR039424">
    <property type="entry name" value="SBP_5"/>
</dbReference>
<comment type="caution">
    <text evidence="5">The sequence shown here is derived from an EMBL/GenBank/DDBJ whole genome shotgun (WGS) entry which is preliminary data.</text>
</comment>